<gene>
    <name evidence="5" type="ORF">BS50DRAFT_542286</name>
</gene>
<dbReference type="AlphaFoldDB" id="A0A2T2P5P0"/>
<dbReference type="SUPFAM" id="SSF51905">
    <property type="entry name" value="FAD/NAD(P)-binding domain"/>
    <property type="match status" value="1"/>
</dbReference>
<evidence type="ECO:0000313" key="6">
    <source>
        <dbReference type="Proteomes" id="UP000240883"/>
    </source>
</evidence>
<accession>A0A2T2P5P0</accession>
<dbReference type="Proteomes" id="UP000240883">
    <property type="component" value="Unassembled WGS sequence"/>
</dbReference>
<proteinExistence type="predicted"/>
<keyword evidence="1" id="KW-0285">Flavoprotein</keyword>
<evidence type="ECO:0000313" key="5">
    <source>
        <dbReference type="EMBL" id="PSN73005.1"/>
    </source>
</evidence>
<dbReference type="GO" id="GO:0071949">
    <property type="term" value="F:FAD binding"/>
    <property type="evidence" value="ECO:0007669"/>
    <property type="project" value="InterPro"/>
</dbReference>
<dbReference type="Gene3D" id="3.50.50.60">
    <property type="entry name" value="FAD/NAD(P)-binding domain"/>
    <property type="match status" value="1"/>
</dbReference>
<dbReference type="Pfam" id="PF01494">
    <property type="entry name" value="FAD_binding_3"/>
    <property type="match status" value="1"/>
</dbReference>
<dbReference type="PANTHER" id="PTHR43476">
    <property type="entry name" value="3-(3-HYDROXY-PHENYL)PROPIONATE/3-HYDROXYCINNAMIC ACID HYDROXYLASE"/>
    <property type="match status" value="1"/>
</dbReference>
<dbReference type="InterPro" id="IPR050631">
    <property type="entry name" value="PheA/TfdB_FAD_monoxygenase"/>
</dbReference>
<evidence type="ECO:0000259" key="4">
    <source>
        <dbReference type="Pfam" id="PF01494"/>
    </source>
</evidence>
<sequence>MYPQEPFVIVVGAGPSGLLLSLLLARAKIPVTLVEKASKLDSQPRATHYAAPAASVLRRAGVVDEVAARGFFPNKLTFRTLQNEVLGVVDHTIISEDEERLICLPLNELGEILLARLQNEPFATILWDHEVMANIKDDNGVGFIVVKTPEGEKELRARYIVGCDGANSQIRRGLFGDWEFPGKTWDVQIVATNAYYDFEKFGYQNANFIIDPEHWHMASKITQDGMWRVSYGVSASLTKEEILEQRAEKWQKMLPGNPLPESYKITNFSPYKVHQRLAKSMRVGPFILAADAAHLCNPFGGLGLTGGIVDIGGLFDCLYGLYHGKADDTILDVYSKIRSEKYKQLIDPVSSSTLLVMQDGDPGTVAQRDPFLKAINSVDSDSKMREIIGGIKAIEYDFTQHYTV</sequence>
<name>A0A2T2P5P0_CORCC</name>
<evidence type="ECO:0000256" key="1">
    <source>
        <dbReference type="ARBA" id="ARBA00022630"/>
    </source>
</evidence>
<keyword evidence="3" id="KW-0560">Oxidoreductase</keyword>
<evidence type="ECO:0000256" key="2">
    <source>
        <dbReference type="ARBA" id="ARBA00022827"/>
    </source>
</evidence>
<dbReference type="OrthoDB" id="10016252at2759"/>
<dbReference type="EMBL" id="KZ678129">
    <property type="protein sequence ID" value="PSN73005.1"/>
    <property type="molecule type" value="Genomic_DNA"/>
</dbReference>
<dbReference type="PANTHER" id="PTHR43476:SF3">
    <property type="entry name" value="FAD-BINDING MONOOXYGENASE"/>
    <property type="match status" value="1"/>
</dbReference>
<dbReference type="GO" id="GO:0008688">
    <property type="term" value="F:3-(3-hydroxyphenyl)propionate hydroxylase activity"/>
    <property type="evidence" value="ECO:0007669"/>
    <property type="project" value="TreeGrafter"/>
</dbReference>
<dbReference type="Gene3D" id="3.30.70.2450">
    <property type="match status" value="1"/>
</dbReference>
<keyword evidence="6" id="KW-1185">Reference proteome</keyword>
<feature type="domain" description="FAD-binding" evidence="4">
    <location>
        <begin position="8"/>
        <end position="347"/>
    </location>
</feature>
<dbReference type="PRINTS" id="PR00420">
    <property type="entry name" value="RNGMNOXGNASE"/>
</dbReference>
<reference evidence="5 6" key="1">
    <citation type="journal article" date="2018" name="Front. Microbiol.">
        <title>Genome-Wide Analysis of Corynespora cassiicola Leaf Fall Disease Putative Effectors.</title>
        <authorList>
            <person name="Lopez D."/>
            <person name="Ribeiro S."/>
            <person name="Label P."/>
            <person name="Fumanal B."/>
            <person name="Venisse J.S."/>
            <person name="Kohler A."/>
            <person name="de Oliveira R.R."/>
            <person name="Labutti K."/>
            <person name="Lipzen A."/>
            <person name="Lail K."/>
            <person name="Bauer D."/>
            <person name="Ohm R.A."/>
            <person name="Barry K.W."/>
            <person name="Spatafora J."/>
            <person name="Grigoriev I.V."/>
            <person name="Martin F.M."/>
            <person name="Pujade-Renaud V."/>
        </authorList>
    </citation>
    <scope>NUCLEOTIDE SEQUENCE [LARGE SCALE GENOMIC DNA]</scope>
    <source>
        <strain evidence="5 6">Philippines</strain>
    </source>
</reference>
<dbReference type="GO" id="GO:0019622">
    <property type="term" value="P:3-(3-hydroxy)phenylpropionate catabolic process"/>
    <property type="evidence" value="ECO:0007669"/>
    <property type="project" value="TreeGrafter"/>
</dbReference>
<evidence type="ECO:0000256" key="3">
    <source>
        <dbReference type="ARBA" id="ARBA00023002"/>
    </source>
</evidence>
<dbReference type="InterPro" id="IPR036188">
    <property type="entry name" value="FAD/NAD-bd_sf"/>
</dbReference>
<keyword evidence="2" id="KW-0274">FAD</keyword>
<dbReference type="InterPro" id="IPR002938">
    <property type="entry name" value="FAD-bd"/>
</dbReference>
<dbReference type="STRING" id="1448308.A0A2T2P5P0"/>
<organism evidence="5 6">
    <name type="scientific">Corynespora cassiicola Philippines</name>
    <dbReference type="NCBI Taxonomy" id="1448308"/>
    <lineage>
        <taxon>Eukaryota</taxon>
        <taxon>Fungi</taxon>
        <taxon>Dikarya</taxon>
        <taxon>Ascomycota</taxon>
        <taxon>Pezizomycotina</taxon>
        <taxon>Dothideomycetes</taxon>
        <taxon>Pleosporomycetidae</taxon>
        <taxon>Pleosporales</taxon>
        <taxon>Corynesporascaceae</taxon>
        <taxon>Corynespora</taxon>
    </lineage>
</organism>
<protein>
    <submittedName>
        <fullName evidence="5">FAD/NAD(P)-binding domain-containing protein</fullName>
    </submittedName>
</protein>